<protein>
    <recommendedName>
        <fullName evidence="4">AMP-dependent synthetase/ligase domain-containing protein</fullName>
    </recommendedName>
</protein>
<evidence type="ECO:0000313" key="3">
    <source>
        <dbReference type="Proteomes" id="UP000005240"/>
    </source>
</evidence>
<dbReference type="Proteomes" id="UP000005240">
    <property type="component" value="Unassembled WGS sequence"/>
</dbReference>
<gene>
    <name evidence="1" type="ORF">PTTG_00604</name>
</gene>
<evidence type="ECO:0000313" key="1">
    <source>
        <dbReference type="EMBL" id="OAV94241.1"/>
    </source>
</evidence>
<dbReference type="AlphaFoldDB" id="A0A0C4EIN7"/>
<reference evidence="1" key="2">
    <citation type="submission" date="2016-05" db="EMBL/GenBank/DDBJ databases">
        <title>Comparative analysis highlights variable genome content of wheat rusts and divergence of the mating loci.</title>
        <authorList>
            <person name="Cuomo C.A."/>
            <person name="Bakkeren G."/>
            <person name="Szabo L."/>
            <person name="Khalil H."/>
            <person name="Joly D."/>
            <person name="Goldberg J."/>
            <person name="Young S."/>
            <person name="Zeng Q."/>
            <person name="Fellers J."/>
        </authorList>
    </citation>
    <scope>NUCLEOTIDE SEQUENCE [LARGE SCALE GENOMIC DNA]</scope>
    <source>
        <strain evidence="1">1-1 BBBD Race 1</strain>
    </source>
</reference>
<keyword evidence="3" id="KW-1185">Reference proteome</keyword>
<dbReference type="VEuPathDB" id="FungiDB:PTTG_00604"/>
<accession>A0A0C4EIN7</accession>
<evidence type="ECO:0008006" key="4">
    <source>
        <dbReference type="Google" id="ProtNLM"/>
    </source>
</evidence>
<organism evidence="1">
    <name type="scientific">Puccinia triticina (isolate 1-1 / race 1 (BBBD))</name>
    <name type="common">Brown leaf rust fungus</name>
    <dbReference type="NCBI Taxonomy" id="630390"/>
    <lineage>
        <taxon>Eukaryota</taxon>
        <taxon>Fungi</taxon>
        <taxon>Dikarya</taxon>
        <taxon>Basidiomycota</taxon>
        <taxon>Pucciniomycotina</taxon>
        <taxon>Pucciniomycetes</taxon>
        <taxon>Pucciniales</taxon>
        <taxon>Pucciniaceae</taxon>
        <taxon>Puccinia</taxon>
    </lineage>
</organism>
<dbReference type="EMBL" id="ADAS02000042">
    <property type="protein sequence ID" value="OAV94241.1"/>
    <property type="molecule type" value="Genomic_DNA"/>
</dbReference>
<proteinExistence type="predicted"/>
<dbReference type="EnsemblFungi" id="PTTG_00604-t43_1">
    <property type="protein sequence ID" value="PTTG_00604-t43_1-p1"/>
    <property type="gene ID" value="PTTG_00604"/>
</dbReference>
<sequence length="279" mass="30076">MTGHQAAQSGPSALYNPGCLEYRGDVAEVEVEFGGQNCRSGNASFLRTAVLHQPLQPVVSSASHIPDLVRDSHATPAMKVIICGPKIVSDADQFDDQATVPKGNAMAKGYFHSHQTNPSQWKIAIQPGYRTVNIGRTSNPLPILIPNVFARRPCQSHPKTNSSSSSHSTNTIRTKYHSHMHAIKSHQLHSATIVVRHPHHPCLESAQSCSTKAGSPRSLSSHVSSLPHEVLMSLAKSRGVHTSFLPESGSKLAVLAGYFLLAKPSLSLSRLANFKVLHG</sequence>
<evidence type="ECO:0000313" key="2">
    <source>
        <dbReference type="EnsemblFungi" id="PTTG_00604-t43_1-p1"/>
    </source>
</evidence>
<reference evidence="1" key="1">
    <citation type="submission" date="2009-11" db="EMBL/GenBank/DDBJ databases">
        <authorList>
            <consortium name="The Broad Institute Genome Sequencing Platform"/>
            <person name="Ward D."/>
            <person name="Feldgarden M."/>
            <person name="Earl A."/>
            <person name="Young S.K."/>
            <person name="Zeng Q."/>
            <person name="Koehrsen M."/>
            <person name="Alvarado L."/>
            <person name="Berlin A."/>
            <person name="Bochicchio J."/>
            <person name="Borenstein D."/>
            <person name="Chapman S.B."/>
            <person name="Chen Z."/>
            <person name="Engels R."/>
            <person name="Freedman E."/>
            <person name="Gellesch M."/>
            <person name="Goldberg J."/>
            <person name="Griggs A."/>
            <person name="Gujja S."/>
            <person name="Heilman E."/>
            <person name="Heiman D."/>
            <person name="Hepburn T."/>
            <person name="Howarth C."/>
            <person name="Jen D."/>
            <person name="Larson L."/>
            <person name="Lewis B."/>
            <person name="Mehta T."/>
            <person name="Park D."/>
            <person name="Pearson M."/>
            <person name="Roberts A."/>
            <person name="Saif S."/>
            <person name="Shea T."/>
            <person name="Shenoy N."/>
            <person name="Sisk P."/>
            <person name="Stolte C."/>
            <person name="Sykes S."/>
            <person name="Thomson T."/>
            <person name="Walk T."/>
            <person name="White J."/>
            <person name="Yandava C."/>
            <person name="Izard J."/>
            <person name="Baranova O.V."/>
            <person name="Blanton J.M."/>
            <person name="Tanner A.C."/>
            <person name="Dewhirst F.E."/>
            <person name="Haas B."/>
            <person name="Nusbaum C."/>
            <person name="Birren B."/>
        </authorList>
    </citation>
    <scope>NUCLEOTIDE SEQUENCE [LARGE SCALE GENOMIC DNA]</scope>
    <source>
        <strain evidence="1">1-1 BBBD Race 1</strain>
    </source>
</reference>
<name>A0A0C4EIN7_PUCT1</name>
<reference evidence="2" key="4">
    <citation type="submission" date="2025-05" db="UniProtKB">
        <authorList>
            <consortium name="EnsemblFungi"/>
        </authorList>
    </citation>
    <scope>IDENTIFICATION</scope>
    <source>
        <strain evidence="2">isolate 1-1 / race 1 (BBBD)</strain>
    </source>
</reference>
<reference evidence="2 3" key="3">
    <citation type="journal article" date="2017" name="G3 (Bethesda)">
        <title>Comparative analysis highlights variable genome content of wheat rusts and divergence of the mating loci.</title>
        <authorList>
            <person name="Cuomo C.A."/>
            <person name="Bakkeren G."/>
            <person name="Khalil H.B."/>
            <person name="Panwar V."/>
            <person name="Joly D."/>
            <person name="Linning R."/>
            <person name="Sakthikumar S."/>
            <person name="Song X."/>
            <person name="Adiconis X."/>
            <person name="Fan L."/>
            <person name="Goldberg J.M."/>
            <person name="Levin J.Z."/>
            <person name="Young S."/>
            <person name="Zeng Q."/>
            <person name="Anikster Y."/>
            <person name="Bruce M."/>
            <person name="Wang M."/>
            <person name="Yin C."/>
            <person name="McCallum B."/>
            <person name="Szabo L.J."/>
            <person name="Hulbert S."/>
            <person name="Chen X."/>
            <person name="Fellers J.P."/>
        </authorList>
    </citation>
    <scope>NUCLEOTIDE SEQUENCE</scope>
    <source>
        <strain evidence="3">Isolate 1-1 / race 1 (BBBD)</strain>
        <strain evidence="2">isolate 1-1 / race 1 (BBBD)</strain>
    </source>
</reference>